<dbReference type="PANTHER" id="PTHR12697:SF5">
    <property type="entry name" value="DEOXYHYPUSINE HYDROXYLASE"/>
    <property type="match status" value="1"/>
</dbReference>
<dbReference type="EMBL" id="JACKXE010000001">
    <property type="protein sequence ID" value="MBB6629196.1"/>
    <property type="molecule type" value="Genomic_DNA"/>
</dbReference>
<name>A0A7X0RJ15_9ACTN</name>
<evidence type="ECO:0000256" key="1">
    <source>
        <dbReference type="SAM" id="Phobius"/>
    </source>
</evidence>
<protein>
    <submittedName>
        <fullName evidence="2">HEAT repeat domain-containing protein</fullName>
    </submittedName>
</protein>
<dbReference type="Proteomes" id="UP000523955">
    <property type="component" value="Unassembled WGS sequence"/>
</dbReference>
<dbReference type="InterPro" id="IPR004155">
    <property type="entry name" value="PBS_lyase_HEAT"/>
</dbReference>
<sequence length="352" mass="37211">MSVANLGYVAAVVLTLACVAVVLLLVTIRVTKDRSEARRVHLRGPVWRHVMTLSTGEKDEVEESLAVLLAAGPQDRAAVVDDAFALVPKLRGTARDLLRDVLREWGSLDDAVAQTRARSAVRRCRGIYRLGVLRYPTSRDLVLAGLDDRDFGVRRTAMLALGAFHEAEVVENLLRRAALEPRLRRDFLSSIDRIGSVAVPVLRAGLRQSVSDGESGDRRGSLAAAALGLVGAIQAVPELEQALEDGDVELKIAAIYALGELGASSSVIALAAPLGHGDADVRRAAARALGLIGGDWAVPALASVLHDDDNVEVSRAAANALHRCGAAGREVLEHSRAPVAREVVALAALGGS</sequence>
<dbReference type="InterPro" id="IPR016024">
    <property type="entry name" value="ARM-type_fold"/>
</dbReference>
<feature type="transmembrane region" description="Helical" evidence="1">
    <location>
        <begin position="6"/>
        <end position="28"/>
    </location>
</feature>
<gene>
    <name evidence="2" type="ORF">H5V45_17855</name>
</gene>
<dbReference type="RefSeq" id="WP_185254173.1">
    <property type="nucleotide sequence ID" value="NZ_JACKXE010000001.1"/>
</dbReference>
<keyword evidence="3" id="KW-1185">Reference proteome</keyword>
<dbReference type="GO" id="GO:0016491">
    <property type="term" value="F:oxidoreductase activity"/>
    <property type="evidence" value="ECO:0007669"/>
    <property type="project" value="TreeGrafter"/>
</dbReference>
<keyword evidence="1" id="KW-1133">Transmembrane helix</keyword>
<comment type="caution">
    <text evidence="2">The sequence shown here is derived from an EMBL/GenBank/DDBJ whole genome shotgun (WGS) entry which is preliminary data.</text>
</comment>
<dbReference type="Gene3D" id="1.25.10.10">
    <property type="entry name" value="Leucine-rich Repeat Variant"/>
    <property type="match status" value="2"/>
</dbReference>
<evidence type="ECO:0000313" key="3">
    <source>
        <dbReference type="Proteomes" id="UP000523955"/>
    </source>
</evidence>
<dbReference type="AlphaFoldDB" id="A0A7X0RJ15"/>
<evidence type="ECO:0000313" key="2">
    <source>
        <dbReference type="EMBL" id="MBB6629196.1"/>
    </source>
</evidence>
<keyword evidence="1" id="KW-0472">Membrane</keyword>
<dbReference type="SMART" id="SM00567">
    <property type="entry name" value="EZ_HEAT"/>
    <property type="match status" value="5"/>
</dbReference>
<reference evidence="2 3" key="1">
    <citation type="submission" date="2020-08" db="EMBL/GenBank/DDBJ databases">
        <authorList>
            <person name="Seo M.-J."/>
        </authorList>
    </citation>
    <scope>NUCLEOTIDE SEQUENCE [LARGE SCALE GENOMIC DNA]</scope>
    <source>
        <strain evidence="2 3">KIGAM211</strain>
    </source>
</reference>
<dbReference type="PANTHER" id="PTHR12697">
    <property type="entry name" value="PBS LYASE HEAT-LIKE PROTEIN"/>
    <property type="match status" value="1"/>
</dbReference>
<dbReference type="SUPFAM" id="SSF48371">
    <property type="entry name" value="ARM repeat"/>
    <property type="match status" value="1"/>
</dbReference>
<dbReference type="InterPro" id="IPR011989">
    <property type="entry name" value="ARM-like"/>
</dbReference>
<keyword evidence="1" id="KW-0812">Transmembrane</keyword>
<organism evidence="2 3">
    <name type="scientific">Nocardioides luti</name>
    <dbReference type="NCBI Taxonomy" id="2761101"/>
    <lineage>
        <taxon>Bacteria</taxon>
        <taxon>Bacillati</taxon>
        <taxon>Actinomycetota</taxon>
        <taxon>Actinomycetes</taxon>
        <taxon>Propionibacteriales</taxon>
        <taxon>Nocardioidaceae</taxon>
        <taxon>Nocardioides</taxon>
    </lineage>
</organism>
<dbReference type="Pfam" id="PF13646">
    <property type="entry name" value="HEAT_2"/>
    <property type="match status" value="1"/>
</dbReference>
<proteinExistence type="predicted"/>
<accession>A0A7X0RJ15</accession>